<dbReference type="OrthoDB" id="9786188at2"/>
<dbReference type="PANTHER" id="PTHR30383:SF24">
    <property type="entry name" value="THIOESTERASE 1_PROTEASE 1_LYSOPHOSPHOLIPASE L1"/>
    <property type="match status" value="1"/>
</dbReference>
<dbReference type="CDD" id="cd01822">
    <property type="entry name" value="Lysophospholipase_L1_like"/>
    <property type="match status" value="1"/>
</dbReference>
<dbReference type="Gene3D" id="3.40.50.1110">
    <property type="entry name" value="SGNH hydrolase"/>
    <property type="match status" value="1"/>
</dbReference>
<dbReference type="AlphaFoldDB" id="A0A317C384"/>
<dbReference type="GO" id="GO:0004622">
    <property type="term" value="F:phosphatidylcholine lysophospholipase activity"/>
    <property type="evidence" value="ECO:0007669"/>
    <property type="project" value="TreeGrafter"/>
</dbReference>
<dbReference type="InterPro" id="IPR051532">
    <property type="entry name" value="Ester_Hydrolysis_Enzymes"/>
</dbReference>
<evidence type="ECO:0000313" key="3">
    <source>
        <dbReference type="Proteomes" id="UP000245539"/>
    </source>
</evidence>
<evidence type="ECO:0000313" key="2">
    <source>
        <dbReference type="EMBL" id="PWQ93038.1"/>
    </source>
</evidence>
<dbReference type="EMBL" id="QGKM01000069">
    <property type="protein sequence ID" value="PWQ93038.1"/>
    <property type="molecule type" value="Genomic_DNA"/>
</dbReference>
<gene>
    <name evidence="2" type="ORF">DKW60_18300</name>
</gene>
<organism evidence="2 3">
    <name type="scientific">Leucothrix pacifica</name>
    <dbReference type="NCBI Taxonomy" id="1247513"/>
    <lineage>
        <taxon>Bacteria</taxon>
        <taxon>Pseudomonadati</taxon>
        <taxon>Pseudomonadota</taxon>
        <taxon>Gammaproteobacteria</taxon>
        <taxon>Thiotrichales</taxon>
        <taxon>Thiotrichaceae</taxon>
        <taxon>Leucothrix</taxon>
    </lineage>
</organism>
<dbReference type="PANTHER" id="PTHR30383">
    <property type="entry name" value="THIOESTERASE 1/PROTEASE 1/LYSOPHOSPHOLIPASE L1"/>
    <property type="match status" value="1"/>
</dbReference>
<sequence>MQAVYAYLSIVAVALLLNSGEVYAEQTKVESGAEKPTVLVWGDSLSAAYGIPVEKGWVSLLQAKYKDQVDVVNGSISGETTQGGLSRLPDALELHKPRLLVLELGANDGLRGLKPDVMKENLQAMIDLAKEASAQVALIGIRIPLNYGFVYTQKFEQVYVDIAEANDLPFLPFLLEGVALDFDLMQADGLHPTAEAQPKVFEHVLTVLEPVMADLVDEESEKEEAVTLVPAGAAAEG</sequence>
<dbReference type="Proteomes" id="UP000245539">
    <property type="component" value="Unassembled WGS sequence"/>
</dbReference>
<accession>A0A317C384</accession>
<evidence type="ECO:0000259" key="1">
    <source>
        <dbReference type="Pfam" id="PF13472"/>
    </source>
</evidence>
<dbReference type="SUPFAM" id="SSF52266">
    <property type="entry name" value="SGNH hydrolase"/>
    <property type="match status" value="1"/>
</dbReference>
<name>A0A317C384_9GAMM</name>
<reference evidence="2 3" key="1">
    <citation type="submission" date="2018-05" db="EMBL/GenBank/DDBJ databases">
        <title>Leucothrix arctica sp. nov., isolated from Arctic seawater.</title>
        <authorList>
            <person name="Choi A."/>
            <person name="Baek K."/>
        </authorList>
    </citation>
    <scope>NUCLEOTIDE SEQUENCE [LARGE SCALE GENOMIC DNA]</scope>
    <source>
        <strain evidence="2 3">JCM 18388</strain>
    </source>
</reference>
<dbReference type="InterPro" id="IPR036514">
    <property type="entry name" value="SGNH_hydro_sf"/>
</dbReference>
<protein>
    <submittedName>
        <fullName evidence="2">Arylesterase</fullName>
    </submittedName>
</protein>
<dbReference type="Pfam" id="PF13472">
    <property type="entry name" value="Lipase_GDSL_2"/>
    <property type="match status" value="1"/>
</dbReference>
<keyword evidence="3" id="KW-1185">Reference proteome</keyword>
<feature type="domain" description="SGNH hydrolase-type esterase" evidence="1">
    <location>
        <begin position="42"/>
        <end position="196"/>
    </location>
</feature>
<dbReference type="InterPro" id="IPR013830">
    <property type="entry name" value="SGNH_hydro"/>
</dbReference>
<proteinExistence type="predicted"/>
<comment type="caution">
    <text evidence="2">The sequence shown here is derived from an EMBL/GenBank/DDBJ whole genome shotgun (WGS) entry which is preliminary data.</text>
</comment>